<evidence type="ECO:0000256" key="4">
    <source>
        <dbReference type="ARBA" id="ARBA00023136"/>
    </source>
</evidence>
<comment type="caution">
    <text evidence="7">The sequence shown here is derived from an EMBL/GenBank/DDBJ whole genome shotgun (WGS) entry which is preliminary data.</text>
</comment>
<reference evidence="7 8" key="1">
    <citation type="submission" date="2023-07" db="EMBL/GenBank/DDBJ databases">
        <authorList>
            <person name="Lian W.-H."/>
        </authorList>
    </citation>
    <scope>NUCLEOTIDE SEQUENCE [LARGE SCALE GENOMIC DNA]</scope>
    <source>
        <strain evidence="7 8">SYSU DXS3180</strain>
    </source>
</reference>
<dbReference type="PROSITE" id="PS51257">
    <property type="entry name" value="PROKAR_LIPOPROTEIN"/>
    <property type="match status" value="1"/>
</dbReference>
<dbReference type="InterPro" id="IPR011990">
    <property type="entry name" value="TPR-like_helical_dom_sf"/>
</dbReference>
<dbReference type="Pfam" id="PF07980">
    <property type="entry name" value="SusD_RagB"/>
    <property type="match status" value="1"/>
</dbReference>
<protein>
    <submittedName>
        <fullName evidence="7">RagB/SusD family nutrient uptake outer membrane protein</fullName>
    </submittedName>
</protein>
<gene>
    <name evidence="7" type="ORF">QTN47_05580</name>
</gene>
<evidence type="ECO:0000256" key="2">
    <source>
        <dbReference type="ARBA" id="ARBA00006275"/>
    </source>
</evidence>
<proteinExistence type="inferred from homology"/>
<dbReference type="SUPFAM" id="SSF48452">
    <property type="entry name" value="TPR-like"/>
    <property type="match status" value="1"/>
</dbReference>
<evidence type="ECO:0000256" key="3">
    <source>
        <dbReference type="ARBA" id="ARBA00022729"/>
    </source>
</evidence>
<organism evidence="7 8">
    <name type="scientific">Danxiaibacter flavus</name>
    <dbReference type="NCBI Taxonomy" id="3049108"/>
    <lineage>
        <taxon>Bacteria</taxon>
        <taxon>Pseudomonadati</taxon>
        <taxon>Bacteroidota</taxon>
        <taxon>Chitinophagia</taxon>
        <taxon>Chitinophagales</taxon>
        <taxon>Chitinophagaceae</taxon>
        <taxon>Danxiaibacter</taxon>
    </lineage>
</organism>
<evidence type="ECO:0000313" key="7">
    <source>
        <dbReference type="EMBL" id="MEX6686952.1"/>
    </source>
</evidence>
<evidence type="ECO:0000256" key="1">
    <source>
        <dbReference type="ARBA" id="ARBA00004442"/>
    </source>
</evidence>
<sequence length="604" mass="68205">MKRSLIILAAVILVLSGCSKTYLDRYPLDQQTEVTAFKTSDNFKTYAWGLYGTAFVGYGNDNGGADDPALLYGDRNSDNMGYGTADNSNAWALQTVVVPNSGGVPSTGVSWDFSYIRSVNLMLDNVDQSAMTQTDKDHWRSVGLLFRSVRYMQLLSGYGDVQWVEHVVKDSDKDILYGKRDPRDTVAARILRDLKWAESHIKPNGDGPNTINQNVVRAIISRFGLFEGTWRKYHGLQGAQTYLLASIDASAQLLAAFPAINPSYDLLFNSESLANVPGVILYKAYAVSQRTHGMTRYSRTSSWNYDLTRDAVESYLCSDGKPVKASADYSDSTMYSEFRKRDRRLYYTVIPPYRVVTANGNATWSHTGNVADREFIDTMNNIRGASSKALPVSNWSSLYVDAIPHFRGTGAAFVASRLGYYFWKFYNTTTPTDATNNTTDCPVLHIEETMLNYAEAMYEMGQFNQGVADQTINKLRARANVAPMQVADISASFDPARDASVNPVLWEIRRERRVELMGEGFRFDDLRRWNKCNYINQHSQLGVRVKRSDYPANVVKIYQNADQGYVQYFQDATTKTWPDYYYLHPLPLNDLTLNPNLVQNTGWK</sequence>
<keyword evidence="3" id="KW-0732">Signal</keyword>
<dbReference type="EMBL" id="JAULBC010000001">
    <property type="protein sequence ID" value="MEX6686952.1"/>
    <property type="molecule type" value="Genomic_DNA"/>
</dbReference>
<keyword evidence="8" id="KW-1185">Reference proteome</keyword>
<comment type="similarity">
    <text evidence="2">Belongs to the SusD family.</text>
</comment>
<feature type="domain" description="RagB/SusD" evidence="6">
    <location>
        <begin position="279"/>
        <end position="603"/>
    </location>
</feature>
<dbReference type="Gene3D" id="1.25.40.390">
    <property type="match status" value="1"/>
</dbReference>
<evidence type="ECO:0000313" key="8">
    <source>
        <dbReference type="Proteomes" id="UP001560573"/>
    </source>
</evidence>
<accession>A0ABV3ZAQ6</accession>
<dbReference type="InterPro" id="IPR012944">
    <property type="entry name" value="SusD_RagB_dom"/>
</dbReference>
<evidence type="ECO:0000259" key="6">
    <source>
        <dbReference type="Pfam" id="PF07980"/>
    </source>
</evidence>
<evidence type="ECO:0000256" key="5">
    <source>
        <dbReference type="ARBA" id="ARBA00023237"/>
    </source>
</evidence>
<comment type="subcellular location">
    <subcellularLocation>
        <location evidence="1">Cell outer membrane</location>
    </subcellularLocation>
</comment>
<keyword evidence="5" id="KW-0998">Cell outer membrane</keyword>
<dbReference type="Proteomes" id="UP001560573">
    <property type="component" value="Unassembled WGS sequence"/>
</dbReference>
<keyword evidence="4" id="KW-0472">Membrane</keyword>
<name>A0ABV3ZAQ6_9BACT</name>
<dbReference type="RefSeq" id="WP_369328349.1">
    <property type="nucleotide sequence ID" value="NZ_JAULBC010000001.1"/>
</dbReference>